<dbReference type="PANTHER" id="PTHR11157:SF69">
    <property type="entry name" value="ELONGATION OF VERY LONG CHAIN FATTY ACIDS PROTEIN 7"/>
    <property type="match status" value="1"/>
</dbReference>
<evidence type="ECO:0000256" key="7">
    <source>
        <dbReference type="ARBA" id="ARBA00023098"/>
    </source>
</evidence>
<gene>
    <name evidence="11" type="ORF">OBRU01_13122</name>
</gene>
<dbReference type="AlphaFoldDB" id="A0A0L7L2D6"/>
<dbReference type="GO" id="GO:0034625">
    <property type="term" value="P:fatty acid elongation, monounsaturated fatty acid"/>
    <property type="evidence" value="ECO:0007669"/>
    <property type="project" value="TreeGrafter"/>
</dbReference>
<dbReference type="GO" id="GO:0019367">
    <property type="term" value="P:fatty acid elongation, saturated fatty acid"/>
    <property type="evidence" value="ECO:0007669"/>
    <property type="project" value="TreeGrafter"/>
</dbReference>
<dbReference type="Proteomes" id="UP000037510">
    <property type="component" value="Unassembled WGS sequence"/>
</dbReference>
<evidence type="ECO:0000256" key="8">
    <source>
        <dbReference type="ARBA" id="ARBA00023136"/>
    </source>
</evidence>
<keyword evidence="6 10" id="KW-1133">Transmembrane helix</keyword>
<evidence type="ECO:0000256" key="2">
    <source>
        <dbReference type="ARBA" id="ARBA00022516"/>
    </source>
</evidence>
<accession>A0A0L7L2D6</accession>
<evidence type="ECO:0000256" key="6">
    <source>
        <dbReference type="ARBA" id="ARBA00022989"/>
    </source>
</evidence>
<protein>
    <recommendedName>
        <fullName evidence="10">Elongation of very long chain fatty acids protein</fullName>
        <ecNumber evidence="10">2.3.1.199</ecNumber>
    </recommendedName>
    <alternativeName>
        <fullName evidence="10">Very-long-chain 3-oxoacyl-CoA synthase</fullName>
    </alternativeName>
</protein>
<evidence type="ECO:0000256" key="3">
    <source>
        <dbReference type="ARBA" id="ARBA00022679"/>
    </source>
</evidence>
<dbReference type="GO" id="GO:0034626">
    <property type="term" value="P:fatty acid elongation, polyunsaturated fatty acid"/>
    <property type="evidence" value="ECO:0007669"/>
    <property type="project" value="TreeGrafter"/>
</dbReference>
<keyword evidence="4 10" id="KW-0812">Transmembrane</keyword>
<reference evidence="11 12" key="1">
    <citation type="journal article" date="2015" name="Genome Biol. Evol.">
        <title>The genome of winter moth (Operophtera brumata) provides a genomic perspective on sexual dimorphism and phenology.</title>
        <authorList>
            <person name="Derks M.F."/>
            <person name="Smit S."/>
            <person name="Salis L."/>
            <person name="Schijlen E."/>
            <person name="Bossers A."/>
            <person name="Mateman C."/>
            <person name="Pijl A.S."/>
            <person name="de Ridder D."/>
            <person name="Groenen M.A."/>
            <person name="Visser M.E."/>
            <person name="Megens H.J."/>
        </authorList>
    </citation>
    <scope>NUCLEOTIDE SEQUENCE [LARGE SCALE GENOMIC DNA]</scope>
    <source>
        <strain evidence="11">WM2013NL</strain>
        <tissue evidence="11">Head and thorax</tissue>
    </source>
</reference>
<dbReference type="InterPro" id="IPR002076">
    <property type="entry name" value="ELO_fam"/>
</dbReference>
<comment type="caution">
    <text evidence="11">The sequence shown here is derived from an EMBL/GenBank/DDBJ whole genome shotgun (WGS) entry which is preliminary data.</text>
</comment>
<evidence type="ECO:0000256" key="9">
    <source>
        <dbReference type="ARBA" id="ARBA00023160"/>
    </source>
</evidence>
<dbReference type="EMBL" id="JTDY01003476">
    <property type="protein sequence ID" value="KOB69501.1"/>
    <property type="molecule type" value="Genomic_DNA"/>
</dbReference>
<dbReference type="EC" id="2.3.1.199" evidence="10"/>
<organism evidence="11 12">
    <name type="scientific">Operophtera brumata</name>
    <name type="common">Winter moth</name>
    <name type="synonym">Phalaena brumata</name>
    <dbReference type="NCBI Taxonomy" id="104452"/>
    <lineage>
        <taxon>Eukaryota</taxon>
        <taxon>Metazoa</taxon>
        <taxon>Ecdysozoa</taxon>
        <taxon>Arthropoda</taxon>
        <taxon>Hexapoda</taxon>
        <taxon>Insecta</taxon>
        <taxon>Pterygota</taxon>
        <taxon>Neoptera</taxon>
        <taxon>Endopterygota</taxon>
        <taxon>Lepidoptera</taxon>
        <taxon>Glossata</taxon>
        <taxon>Ditrysia</taxon>
        <taxon>Geometroidea</taxon>
        <taxon>Geometridae</taxon>
        <taxon>Larentiinae</taxon>
        <taxon>Operophtera</taxon>
    </lineage>
</organism>
<name>A0A0L7L2D6_OPEBR</name>
<keyword evidence="5 10" id="KW-0276">Fatty acid metabolism</keyword>
<evidence type="ECO:0000313" key="12">
    <source>
        <dbReference type="Proteomes" id="UP000037510"/>
    </source>
</evidence>
<comment type="caution">
    <text evidence="10">Lacks conserved residue(s) required for the propagation of feature annotation.</text>
</comment>
<dbReference type="STRING" id="104452.A0A0L7L2D6"/>
<sequence length="274" mass="32352">MALVLQYLNNMQVYWDKYGAKWFMQNYLQYPYNLTIPDVDRIIKLYLFISDPRTNPWFLMSSPLPTLLICASYVYLVKVAGPKFMENRKPLEFKKLLIFYNAVQVVFSAWLFYELAFCLTKTKNILMCHAQSLMGGWLNHYSYRCQPVDYSDSPMAKRMVNVCWWYYFSKFTEFFDTAQFIGIMVHAFQLLFIDCDYPRAFVWWIGMHAVMFFFLFKDFYNQSYSSRSRQKVRAKSPQPETTEISYKNGSLKNGFSNGHGTGVLRARTVLPAGN</sequence>
<dbReference type="PANTHER" id="PTHR11157">
    <property type="entry name" value="FATTY ACID ACYL TRANSFERASE-RELATED"/>
    <property type="match status" value="1"/>
</dbReference>
<dbReference type="GO" id="GO:0005789">
    <property type="term" value="C:endoplasmic reticulum membrane"/>
    <property type="evidence" value="ECO:0007669"/>
    <property type="project" value="TreeGrafter"/>
</dbReference>
<comment type="similarity">
    <text evidence="10">Belongs to the ELO family.</text>
</comment>
<dbReference type="GO" id="GO:0042761">
    <property type="term" value="P:very long-chain fatty acid biosynthetic process"/>
    <property type="evidence" value="ECO:0007669"/>
    <property type="project" value="TreeGrafter"/>
</dbReference>
<keyword evidence="2 10" id="KW-0444">Lipid biosynthesis</keyword>
<dbReference type="Pfam" id="PF01151">
    <property type="entry name" value="ELO"/>
    <property type="match status" value="1"/>
</dbReference>
<evidence type="ECO:0000256" key="5">
    <source>
        <dbReference type="ARBA" id="ARBA00022832"/>
    </source>
</evidence>
<feature type="transmembrane region" description="Helical" evidence="10">
    <location>
        <begin position="57"/>
        <end position="76"/>
    </location>
</feature>
<feature type="transmembrane region" description="Helical" evidence="10">
    <location>
        <begin position="96"/>
        <end position="113"/>
    </location>
</feature>
<keyword evidence="7 10" id="KW-0443">Lipid metabolism</keyword>
<proteinExistence type="inferred from homology"/>
<keyword evidence="3 10" id="KW-0808">Transferase</keyword>
<keyword evidence="8 10" id="KW-0472">Membrane</keyword>
<keyword evidence="12" id="KW-1185">Reference proteome</keyword>
<keyword evidence="9 10" id="KW-0275">Fatty acid biosynthesis</keyword>
<evidence type="ECO:0000256" key="10">
    <source>
        <dbReference type="RuleBase" id="RU361115"/>
    </source>
</evidence>
<evidence type="ECO:0000256" key="4">
    <source>
        <dbReference type="ARBA" id="ARBA00022692"/>
    </source>
</evidence>
<feature type="transmembrane region" description="Helical" evidence="10">
    <location>
        <begin position="201"/>
        <end position="220"/>
    </location>
</feature>
<comment type="subcellular location">
    <subcellularLocation>
        <location evidence="1">Membrane</location>
        <topology evidence="1">Multi-pass membrane protein</topology>
    </subcellularLocation>
</comment>
<evidence type="ECO:0000313" key="11">
    <source>
        <dbReference type="EMBL" id="KOB69501.1"/>
    </source>
</evidence>
<comment type="catalytic activity">
    <reaction evidence="10">
        <text>a very-long-chain acyl-CoA + malonyl-CoA + H(+) = a very-long-chain 3-oxoacyl-CoA + CO2 + CoA</text>
        <dbReference type="Rhea" id="RHEA:32727"/>
        <dbReference type="ChEBI" id="CHEBI:15378"/>
        <dbReference type="ChEBI" id="CHEBI:16526"/>
        <dbReference type="ChEBI" id="CHEBI:57287"/>
        <dbReference type="ChEBI" id="CHEBI:57384"/>
        <dbReference type="ChEBI" id="CHEBI:90725"/>
        <dbReference type="ChEBI" id="CHEBI:90736"/>
        <dbReference type="EC" id="2.3.1.199"/>
    </reaction>
</comment>
<dbReference type="GO" id="GO:0030148">
    <property type="term" value="P:sphingolipid biosynthetic process"/>
    <property type="evidence" value="ECO:0007669"/>
    <property type="project" value="TreeGrafter"/>
</dbReference>
<dbReference type="GO" id="GO:0009922">
    <property type="term" value="F:fatty acid elongase activity"/>
    <property type="evidence" value="ECO:0007669"/>
    <property type="project" value="UniProtKB-EC"/>
</dbReference>
<evidence type="ECO:0000256" key="1">
    <source>
        <dbReference type="ARBA" id="ARBA00004141"/>
    </source>
</evidence>